<protein>
    <submittedName>
        <fullName evidence="2">Uncharacterized protein</fullName>
    </submittedName>
</protein>
<dbReference type="RefSeq" id="WP_012582339.1">
    <property type="nucleotide sequence ID" value="NC_017537.1"/>
</dbReference>
<evidence type="ECO:0000313" key="3">
    <source>
        <dbReference type="Proteomes" id="UP000000486"/>
    </source>
</evidence>
<reference evidence="2 3" key="1">
    <citation type="journal article" date="2011" name="J. Bacteriol.">
        <title>Genome sequence of the nonpathogenic Listeria monocytogenes serovar 4a strain M7.</title>
        <authorList>
            <person name="Chen J."/>
            <person name="Xia Y."/>
            <person name="Cheng C."/>
            <person name="Fang C."/>
            <person name="Shan Y."/>
            <person name="Jin G."/>
            <person name="Fang W."/>
        </authorList>
    </citation>
    <scope>NUCLEOTIDE SEQUENCE [LARGE SCALE GENOMIC DNA]</scope>
    <source>
        <strain evidence="2 3">M7</strain>
    </source>
</reference>
<dbReference type="PATRIC" id="fig|1030009.3.peg.2791"/>
<dbReference type="Proteomes" id="UP000000486">
    <property type="component" value="Chromosome"/>
</dbReference>
<feature type="region of interest" description="Disordered" evidence="1">
    <location>
        <begin position="1"/>
        <end position="23"/>
    </location>
</feature>
<feature type="compositionally biased region" description="Polar residues" evidence="1">
    <location>
        <begin position="1"/>
        <end position="18"/>
    </location>
</feature>
<dbReference type="HOGENOM" id="CLU_1033648_0_0_9"/>
<proteinExistence type="predicted"/>
<dbReference type="EMBL" id="CP002816">
    <property type="protein sequence ID" value="AEH93807.1"/>
    <property type="molecule type" value="Genomic_DNA"/>
</dbReference>
<evidence type="ECO:0000256" key="1">
    <source>
        <dbReference type="SAM" id="MobiDB-lite"/>
    </source>
</evidence>
<dbReference type="KEGG" id="lmq:LMM7_2802"/>
<evidence type="ECO:0000313" key="2">
    <source>
        <dbReference type="EMBL" id="AEH93807.1"/>
    </source>
</evidence>
<organism evidence="2 3">
    <name type="scientific">Listeria monocytogenes serotype 4a (strain M7)</name>
    <dbReference type="NCBI Taxonomy" id="1030009"/>
    <lineage>
        <taxon>Bacteria</taxon>
        <taxon>Bacillati</taxon>
        <taxon>Bacillota</taxon>
        <taxon>Bacilli</taxon>
        <taxon>Bacillales</taxon>
        <taxon>Listeriaceae</taxon>
        <taxon>Listeria</taxon>
    </lineage>
</organism>
<gene>
    <name evidence="2" type="ordered locus">LMM7_2802</name>
</gene>
<accession>A0A0E0UZE5</accession>
<sequence length="269" mass="29470">MLIDNRVTNSELSESTDSTRAKKGKGVAAKLEGDAIIPILAKLRTALSANITNENEKIIDKKIVENIQIIQSKSTVLKGIIDTIPISTENNSFDFKSEGDLINVKVSSILIRNEEDVRAAKVIKPGTVTEAEGLQVEGMKLNADSLMNSMLNDYFYLLSGKNQENEDVIFKIPLNAQFESNYAIDDLLLGNVMVIGIYKGAISEKQLSNTFMYMSKLGNTISKEEGSQIRPSTSVDIESGQEKAKASSSYHFVDVIAVVQNITLKTGDK</sequence>
<name>A0A0E0UZE5_LISMM</name>
<dbReference type="AlphaFoldDB" id="A0A0E0UZE5"/>